<protein>
    <recommendedName>
        <fullName evidence="4">GPI-anchored cell wall organization protein Ecm33</fullName>
    </recommendedName>
</protein>
<organism evidence="2 3">
    <name type="scientific">Aspergillus pseudoustus</name>
    <dbReference type="NCBI Taxonomy" id="1810923"/>
    <lineage>
        <taxon>Eukaryota</taxon>
        <taxon>Fungi</taxon>
        <taxon>Dikarya</taxon>
        <taxon>Ascomycota</taxon>
        <taxon>Pezizomycotina</taxon>
        <taxon>Eurotiomycetes</taxon>
        <taxon>Eurotiomycetidae</taxon>
        <taxon>Eurotiales</taxon>
        <taxon>Aspergillaceae</taxon>
        <taxon>Aspergillus</taxon>
        <taxon>Aspergillus subgen. Nidulantes</taxon>
    </lineage>
</organism>
<evidence type="ECO:0000313" key="3">
    <source>
        <dbReference type="Proteomes" id="UP001610446"/>
    </source>
</evidence>
<keyword evidence="3" id="KW-1185">Reference proteome</keyword>
<dbReference type="Proteomes" id="UP001610446">
    <property type="component" value="Unassembled WGS sequence"/>
</dbReference>
<evidence type="ECO:0008006" key="4">
    <source>
        <dbReference type="Google" id="ProtNLM"/>
    </source>
</evidence>
<comment type="caution">
    <text evidence="2">The sequence shown here is derived from an EMBL/GenBank/DDBJ whole genome shotgun (WGS) entry which is preliminary data.</text>
</comment>
<sequence length="374" mass="40860">MQLVLLHVVIACGILLLGTGTAAQECASRANYTVRTQDELNTLTRNCTEIVGELGLVDWSGSLTLPNITRVGTITLYSGDVSSVDLPELEYFGGNLLLTDQPSLSKVILPKLEYIEGLYLDLVGDSPELYFPRLTNASSIHLRGNFSTQSFDSLRVVEKLLDICNGFSCSFYSRMDTSTSMSLSFPALERVGGFKVGGNVTTLSTPEVTTITCNNDECDWAALHLKLYGSSPIAVDFPKLSAMEGNFYIRGDIDSISLPALRDYTHEFIAVPYEPLNITLPVETGHKFLFSGNVSEINLPNLKSFSRIHVNSDLKIDCDEFWDDIKRTSGPLNESNRTEYFQCSVGMSVTYSGVLRVGSAVAVALLGMVVVGLV</sequence>
<proteinExistence type="predicted"/>
<dbReference type="EMBL" id="JBFXLU010000044">
    <property type="protein sequence ID" value="KAL2849249.1"/>
    <property type="molecule type" value="Genomic_DNA"/>
</dbReference>
<name>A0ABR4KAE0_9EURO</name>
<evidence type="ECO:0000256" key="1">
    <source>
        <dbReference type="SAM" id="SignalP"/>
    </source>
</evidence>
<reference evidence="2 3" key="1">
    <citation type="submission" date="2024-07" db="EMBL/GenBank/DDBJ databases">
        <title>Section-level genome sequencing and comparative genomics of Aspergillus sections Usti and Cavernicolus.</title>
        <authorList>
            <consortium name="Lawrence Berkeley National Laboratory"/>
            <person name="Nybo J.L."/>
            <person name="Vesth T.C."/>
            <person name="Theobald S."/>
            <person name="Frisvad J.C."/>
            <person name="Larsen T.O."/>
            <person name="Kjaerboelling I."/>
            <person name="Rothschild-Mancinelli K."/>
            <person name="Lyhne E.K."/>
            <person name="Kogle M.E."/>
            <person name="Barry K."/>
            <person name="Clum A."/>
            <person name="Na H."/>
            <person name="Ledsgaard L."/>
            <person name="Lin J."/>
            <person name="Lipzen A."/>
            <person name="Kuo A."/>
            <person name="Riley R."/>
            <person name="Mondo S."/>
            <person name="Labutti K."/>
            <person name="Haridas S."/>
            <person name="Pangalinan J."/>
            <person name="Salamov A.A."/>
            <person name="Simmons B.A."/>
            <person name="Magnuson J.K."/>
            <person name="Chen J."/>
            <person name="Drula E."/>
            <person name="Henrissat B."/>
            <person name="Wiebenga A."/>
            <person name="Lubbers R.J."/>
            <person name="Gomes A.C."/>
            <person name="Makela M.R."/>
            <person name="Stajich J."/>
            <person name="Grigoriev I.V."/>
            <person name="Mortensen U.H."/>
            <person name="De Vries R.P."/>
            <person name="Baker S.E."/>
            <person name="Andersen M.R."/>
        </authorList>
    </citation>
    <scope>NUCLEOTIDE SEQUENCE [LARGE SCALE GENOMIC DNA]</scope>
    <source>
        <strain evidence="2 3">CBS 123904</strain>
    </source>
</reference>
<dbReference type="SUPFAM" id="SSF52058">
    <property type="entry name" value="L domain-like"/>
    <property type="match status" value="1"/>
</dbReference>
<gene>
    <name evidence="2" type="ORF">BJY01DRAFT_147550</name>
</gene>
<feature type="signal peptide" evidence="1">
    <location>
        <begin position="1"/>
        <end position="22"/>
    </location>
</feature>
<keyword evidence="1" id="KW-0732">Signal</keyword>
<accession>A0ABR4KAE0</accession>
<evidence type="ECO:0000313" key="2">
    <source>
        <dbReference type="EMBL" id="KAL2849249.1"/>
    </source>
</evidence>
<feature type="chain" id="PRO_5045320163" description="GPI-anchored cell wall organization protein Ecm33" evidence="1">
    <location>
        <begin position="23"/>
        <end position="374"/>
    </location>
</feature>